<name>A0AAD2FQH0_9STRA</name>
<dbReference type="InterPro" id="IPR001810">
    <property type="entry name" value="F-box_dom"/>
</dbReference>
<comment type="caution">
    <text evidence="3">The sequence shown here is derived from an EMBL/GenBank/DDBJ whole genome shotgun (WGS) entry which is preliminary data.</text>
</comment>
<sequence>MEFELRGKRLLKLSSSEMTDTRPSKRVQNSSEKGSADLSAMPTDVIYNVASFLDAKSLLNMRTLNRSFRVIASHNSAGWDSLCETFWKTKIHIRPEARDCTDRMAAYRLAVEDARTRDHLLPEELIYDVETKTGTIWSFRFKQSAGEDWTESDPWFNGLPCRKMVFLANGRVKMLVQDDDGEPSIEHPRFSQLEPTLADPPLDMAWRFLSRPLDMPTRPEGSYIRFSVGGRDVPTYCVHRSPTKNWGFVMESCWGVYASFELPKKPISPTSRILRRAQDGAGNWFNVEVEVEDGELSECEHDDDDGDNEEEGQNRNRLLIDDDSFAVTSGLQWKEAFLYNFGARTLPEGDDAVAQFERTYGAVLNRMNVTADIEA</sequence>
<evidence type="ECO:0000313" key="3">
    <source>
        <dbReference type="EMBL" id="CAJ1949590.1"/>
    </source>
</evidence>
<feature type="domain" description="F-box" evidence="2">
    <location>
        <begin position="35"/>
        <end position="82"/>
    </location>
</feature>
<feature type="region of interest" description="Disordered" evidence="1">
    <location>
        <begin position="296"/>
        <end position="315"/>
    </location>
</feature>
<dbReference type="PANTHER" id="PTHR48218:SF3">
    <property type="entry name" value="OS07G0170800 PROTEIN"/>
    <property type="match status" value="1"/>
</dbReference>
<dbReference type="EMBL" id="CAKOGP040001758">
    <property type="protein sequence ID" value="CAJ1949590.1"/>
    <property type="molecule type" value="Genomic_DNA"/>
</dbReference>
<dbReference type="Pfam" id="PF00646">
    <property type="entry name" value="F-box"/>
    <property type="match status" value="1"/>
</dbReference>
<dbReference type="PANTHER" id="PTHR48218">
    <property type="entry name" value="F-BOX DOMAIN CONTAINING PROTEIN"/>
    <property type="match status" value="1"/>
</dbReference>
<dbReference type="AlphaFoldDB" id="A0AAD2FQH0"/>
<evidence type="ECO:0000259" key="2">
    <source>
        <dbReference type="PROSITE" id="PS50181"/>
    </source>
</evidence>
<feature type="region of interest" description="Disordered" evidence="1">
    <location>
        <begin position="14"/>
        <end position="36"/>
    </location>
</feature>
<keyword evidence="4" id="KW-1185">Reference proteome</keyword>
<proteinExistence type="predicted"/>
<dbReference type="SUPFAM" id="SSF81383">
    <property type="entry name" value="F-box domain"/>
    <property type="match status" value="1"/>
</dbReference>
<feature type="compositionally biased region" description="Acidic residues" evidence="1">
    <location>
        <begin position="296"/>
        <end position="311"/>
    </location>
</feature>
<organism evidence="3 4">
    <name type="scientific">Cylindrotheca closterium</name>
    <dbReference type="NCBI Taxonomy" id="2856"/>
    <lineage>
        <taxon>Eukaryota</taxon>
        <taxon>Sar</taxon>
        <taxon>Stramenopiles</taxon>
        <taxon>Ochrophyta</taxon>
        <taxon>Bacillariophyta</taxon>
        <taxon>Bacillariophyceae</taxon>
        <taxon>Bacillariophycidae</taxon>
        <taxon>Bacillariales</taxon>
        <taxon>Bacillariaceae</taxon>
        <taxon>Cylindrotheca</taxon>
    </lineage>
</organism>
<dbReference type="SMART" id="SM00256">
    <property type="entry name" value="FBOX"/>
    <property type="match status" value="1"/>
</dbReference>
<dbReference type="Gene3D" id="1.20.1280.50">
    <property type="match status" value="1"/>
</dbReference>
<evidence type="ECO:0000313" key="4">
    <source>
        <dbReference type="Proteomes" id="UP001295423"/>
    </source>
</evidence>
<dbReference type="PROSITE" id="PS50181">
    <property type="entry name" value="FBOX"/>
    <property type="match status" value="1"/>
</dbReference>
<protein>
    <recommendedName>
        <fullName evidence="2">F-box domain-containing protein</fullName>
    </recommendedName>
</protein>
<dbReference type="Proteomes" id="UP001295423">
    <property type="component" value="Unassembled WGS sequence"/>
</dbReference>
<reference evidence="3" key="1">
    <citation type="submission" date="2023-08" db="EMBL/GenBank/DDBJ databases">
        <authorList>
            <person name="Audoor S."/>
            <person name="Bilcke G."/>
        </authorList>
    </citation>
    <scope>NUCLEOTIDE SEQUENCE</scope>
</reference>
<dbReference type="InterPro" id="IPR036047">
    <property type="entry name" value="F-box-like_dom_sf"/>
</dbReference>
<evidence type="ECO:0000256" key="1">
    <source>
        <dbReference type="SAM" id="MobiDB-lite"/>
    </source>
</evidence>
<accession>A0AAD2FQH0</accession>
<gene>
    <name evidence="3" type="ORF">CYCCA115_LOCUS12173</name>
</gene>